<proteinExistence type="predicted"/>
<keyword evidence="2" id="KW-0677">Repeat</keyword>
<protein>
    <submittedName>
        <fullName evidence="3">Uncharacterized protein</fullName>
    </submittedName>
</protein>
<reference evidence="3" key="1">
    <citation type="submission" date="2017-05" db="UniProtKB">
        <authorList>
            <consortium name="EnsemblMetazoa"/>
        </authorList>
    </citation>
    <scope>IDENTIFICATION</scope>
</reference>
<evidence type="ECO:0000256" key="1">
    <source>
        <dbReference type="ARBA" id="ARBA00022441"/>
    </source>
</evidence>
<organism evidence="3">
    <name type="scientific">Amphimedon queenslandica</name>
    <name type="common">Sponge</name>
    <dbReference type="NCBI Taxonomy" id="400682"/>
    <lineage>
        <taxon>Eukaryota</taxon>
        <taxon>Metazoa</taxon>
        <taxon>Porifera</taxon>
        <taxon>Demospongiae</taxon>
        <taxon>Heteroscleromorpha</taxon>
        <taxon>Haplosclerida</taxon>
        <taxon>Niphatidae</taxon>
        <taxon>Amphimedon</taxon>
    </lineage>
</organism>
<dbReference type="SUPFAM" id="SSF117281">
    <property type="entry name" value="Kelch motif"/>
    <property type="match status" value="1"/>
</dbReference>
<dbReference type="InterPro" id="IPR011043">
    <property type="entry name" value="Gal_Oxase/kelch_b-propeller"/>
</dbReference>
<name>A0A1X7U7C3_AMPQE</name>
<dbReference type="AlphaFoldDB" id="A0A1X7U7C3"/>
<dbReference type="PANTHER" id="PTHR46093">
    <property type="entry name" value="ACYL-COA-BINDING DOMAIN-CONTAINING PROTEIN 5"/>
    <property type="match status" value="1"/>
</dbReference>
<dbReference type="EnsemblMetazoa" id="Aqu2.1.23361_001">
    <property type="protein sequence ID" value="Aqu2.1.23361_001"/>
    <property type="gene ID" value="Aqu2.1.23361"/>
</dbReference>
<dbReference type="InParanoid" id="A0A1X7U7C3"/>
<evidence type="ECO:0000256" key="2">
    <source>
        <dbReference type="ARBA" id="ARBA00022737"/>
    </source>
</evidence>
<dbReference type="Pfam" id="PF24681">
    <property type="entry name" value="Kelch_KLHDC2_KLHL20_DRC7"/>
    <property type="match status" value="1"/>
</dbReference>
<dbReference type="eggNOG" id="KOG1230">
    <property type="taxonomic scope" value="Eukaryota"/>
</dbReference>
<keyword evidence="1" id="KW-0880">Kelch repeat</keyword>
<dbReference type="SUPFAM" id="SSF50965">
    <property type="entry name" value="Galactose oxidase, central domain"/>
    <property type="match status" value="1"/>
</dbReference>
<dbReference type="Gene3D" id="2.120.10.80">
    <property type="entry name" value="Kelch-type beta propeller"/>
    <property type="match status" value="2"/>
</dbReference>
<dbReference type="InterPro" id="IPR015915">
    <property type="entry name" value="Kelch-typ_b-propeller"/>
</dbReference>
<dbReference type="OrthoDB" id="432528at2759"/>
<sequence>MIGLSDCRDNCLLEEMSSIYQPVERYGHSTVQVGNHLYMWGGRLPDSEKMKSMHSVVEVCHVPSGEWVQKPTTGDPPLGVEGYAAAVIRNEIFFYGGYNFFHDKHYHDSLYSFNVDTFNWKELSPTTSDPGPMMKSGSSMIAIKVNDEDYLAVIGGWGPSSNNTPKQPGAQYSERYDEWISPTVTGDRPPPIYNFSLSSITNTTAILFGGVAGHDRPINDNCTKFPNPGGSVQWPEGRHIHSSVLIDCGLGPHLLVVGGKGTKDCWLLNINKMKWKKLTNIPNTVTNRYGHSLSVWNETQTIHWIIVFGGFSSVTDTRLIKISHPPSTEDILDKKPQKSDPLDYSQVLLLII</sequence>
<dbReference type="PANTHER" id="PTHR46093:SF18">
    <property type="entry name" value="FIBRONECTIN TYPE-III DOMAIN-CONTAINING PROTEIN"/>
    <property type="match status" value="1"/>
</dbReference>
<evidence type="ECO:0000313" key="3">
    <source>
        <dbReference type="EnsemblMetazoa" id="Aqu2.1.23361_001"/>
    </source>
</evidence>
<accession>A0A1X7U7C3</accession>